<dbReference type="PRINTS" id="PR00039">
    <property type="entry name" value="HTHLYSR"/>
</dbReference>
<evidence type="ECO:0000313" key="6">
    <source>
        <dbReference type="EMBL" id="SFK19735.1"/>
    </source>
</evidence>
<dbReference type="InterPro" id="IPR036388">
    <property type="entry name" value="WH-like_DNA-bd_sf"/>
</dbReference>
<dbReference type="PANTHER" id="PTHR30126">
    <property type="entry name" value="HTH-TYPE TRANSCRIPTIONAL REGULATOR"/>
    <property type="match status" value="1"/>
</dbReference>
<dbReference type="SUPFAM" id="SSF46785">
    <property type="entry name" value="Winged helix' DNA-binding domain"/>
    <property type="match status" value="1"/>
</dbReference>
<reference evidence="7" key="1">
    <citation type="submission" date="2016-10" db="EMBL/GenBank/DDBJ databases">
        <authorList>
            <person name="Varghese N."/>
            <person name="Submissions S."/>
        </authorList>
    </citation>
    <scope>NUCLEOTIDE SEQUENCE [LARGE SCALE GENOMIC DNA]</scope>
    <source>
        <strain evidence="7">DSM 16108</strain>
    </source>
</reference>
<evidence type="ECO:0000256" key="4">
    <source>
        <dbReference type="ARBA" id="ARBA00023163"/>
    </source>
</evidence>
<evidence type="ECO:0000256" key="2">
    <source>
        <dbReference type="ARBA" id="ARBA00023015"/>
    </source>
</evidence>
<evidence type="ECO:0000256" key="3">
    <source>
        <dbReference type="ARBA" id="ARBA00023125"/>
    </source>
</evidence>
<comment type="similarity">
    <text evidence="1">Belongs to the LysR transcriptional regulatory family.</text>
</comment>
<dbReference type="InterPro" id="IPR036390">
    <property type="entry name" value="WH_DNA-bd_sf"/>
</dbReference>
<dbReference type="Pfam" id="PF00126">
    <property type="entry name" value="HTH_1"/>
    <property type="match status" value="1"/>
</dbReference>
<dbReference type="InterPro" id="IPR005119">
    <property type="entry name" value="LysR_subst-bd"/>
</dbReference>
<name>A0A1I3XJP9_9LACT</name>
<dbReference type="OrthoDB" id="9803735at2"/>
<dbReference type="PROSITE" id="PS50931">
    <property type="entry name" value="HTH_LYSR"/>
    <property type="match status" value="1"/>
</dbReference>
<dbReference type="GO" id="GO:0003677">
    <property type="term" value="F:DNA binding"/>
    <property type="evidence" value="ECO:0007669"/>
    <property type="project" value="UniProtKB-KW"/>
</dbReference>
<keyword evidence="2" id="KW-0805">Transcription regulation</keyword>
<proteinExistence type="inferred from homology"/>
<dbReference type="AlphaFoldDB" id="A0A1I3XJP9"/>
<gene>
    <name evidence="6" type="ORF">SAMN04488569_10155</name>
</gene>
<accession>A0A1I3XJP9</accession>
<dbReference type="GO" id="GO:0003700">
    <property type="term" value="F:DNA-binding transcription factor activity"/>
    <property type="evidence" value="ECO:0007669"/>
    <property type="project" value="InterPro"/>
</dbReference>
<evidence type="ECO:0000259" key="5">
    <source>
        <dbReference type="PROSITE" id="PS50931"/>
    </source>
</evidence>
<dbReference type="SUPFAM" id="SSF53850">
    <property type="entry name" value="Periplasmic binding protein-like II"/>
    <property type="match status" value="1"/>
</dbReference>
<sequence>MLDKRILYFLAVVEEGSFSAAGKAHYITQSAISQQVASLENDLNIPLFDRTFYKPRLTKAGEKYYAFCKDILYKEVDVLNEMYKLANAEEEILHIGITGPLESKHLPNIIVRYEKLYPEKVIKVTKCSFSSGVDQLLSGELDVAFGISNDLSYHTTIAVTELIKHKICVICSPEHPLAECKSIDSKELKNVPVVSLSKKSGPNFYADFMRSFREDGFTPNIVKYVDNLDELILDVRLNRGIAWTSKEVINETDKVHILDINDSHHGATFAVGRRKRNLREDVKVFIELCSDYFSTVS</sequence>
<dbReference type="Pfam" id="PF03466">
    <property type="entry name" value="LysR_substrate"/>
    <property type="match status" value="1"/>
</dbReference>
<dbReference type="CDD" id="cd05466">
    <property type="entry name" value="PBP2_LTTR_substrate"/>
    <property type="match status" value="1"/>
</dbReference>
<feature type="domain" description="HTH lysR-type" evidence="5">
    <location>
        <begin position="1"/>
        <end position="58"/>
    </location>
</feature>
<dbReference type="Proteomes" id="UP000199589">
    <property type="component" value="Unassembled WGS sequence"/>
</dbReference>
<protein>
    <submittedName>
        <fullName evidence="6">DNA-binding transcriptional regulator, LysR family</fullName>
    </submittedName>
</protein>
<dbReference type="STRING" id="258723.GCA_900169305_01719"/>
<evidence type="ECO:0000313" key="7">
    <source>
        <dbReference type="Proteomes" id="UP000199589"/>
    </source>
</evidence>
<evidence type="ECO:0000256" key="1">
    <source>
        <dbReference type="ARBA" id="ARBA00009437"/>
    </source>
</evidence>
<dbReference type="FunFam" id="1.10.10.10:FF:000001">
    <property type="entry name" value="LysR family transcriptional regulator"/>
    <property type="match status" value="1"/>
</dbReference>
<dbReference type="RefSeq" id="WP_091896940.1">
    <property type="nucleotide sequence ID" value="NZ_FOSJ01000015.1"/>
</dbReference>
<keyword evidence="3 6" id="KW-0238">DNA-binding</keyword>
<keyword evidence="7" id="KW-1185">Reference proteome</keyword>
<dbReference type="Gene3D" id="3.40.190.290">
    <property type="match status" value="1"/>
</dbReference>
<dbReference type="EMBL" id="FOSJ01000015">
    <property type="protein sequence ID" value="SFK19735.1"/>
    <property type="molecule type" value="Genomic_DNA"/>
</dbReference>
<dbReference type="PANTHER" id="PTHR30126:SF96">
    <property type="entry name" value="TRANSCRIPTIONAL REGULATORY PROTEIN, LYSR FAMILY"/>
    <property type="match status" value="1"/>
</dbReference>
<keyword evidence="4" id="KW-0804">Transcription</keyword>
<dbReference type="Gene3D" id="1.10.10.10">
    <property type="entry name" value="Winged helix-like DNA-binding domain superfamily/Winged helix DNA-binding domain"/>
    <property type="match status" value="1"/>
</dbReference>
<dbReference type="InterPro" id="IPR000847">
    <property type="entry name" value="LysR_HTH_N"/>
</dbReference>
<organism evidence="6 7">
    <name type="scientific">Marinilactibacillus piezotolerans</name>
    <dbReference type="NCBI Taxonomy" id="258723"/>
    <lineage>
        <taxon>Bacteria</taxon>
        <taxon>Bacillati</taxon>
        <taxon>Bacillota</taxon>
        <taxon>Bacilli</taxon>
        <taxon>Lactobacillales</taxon>
        <taxon>Carnobacteriaceae</taxon>
        <taxon>Marinilactibacillus</taxon>
    </lineage>
</organism>